<reference evidence="7 8" key="1">
    <citation type="submission" date="2019-03" db="EMBL/GenBank/DDBJ databases">
        <title>Above-ground endophytic microbial communities from plants in different locations in the United States.</title>
        <authorList>
            <person name="Frank C."/>
        </authorList>
    </citation>
    <scope>NUCLEOTIDE SEQUENCE [LARGE SCALE GENOMIC DNA]</scope>
    <source>
        <strain evidence="7 8">LP_13_YM</strain>
    </source>
</reference>
<dbReference type="InterPro" id="IPR017896">
    <property type="entry name" value="4Fe4S_Fe-S-bd"/>
</dbReference>
<evidence type="ECO:0000313" key="7">
    <source>
        <dbReference type="EMBL" id="TCV92065.1"/>
    </source>
</evidence>
<evidence type="ECO:0000256" key="4">
    <source>
        <dbReference type="ARBA" id="ARBA00023004"/>
    </source>
</evidence>
<dbReference type="PROSITE" id="PS51379">
    <property type="entry name" value="4FE4S_FER_2"/>
    <property type="match status" value="1"/>
</dbReference>
<keyword evidence="3" id="KW-0677">Repeat</keyword>
<dbReference type="EMBL" id="SMCS01000008">
    <property type="protein sequence ID" value="TCV92065.1"/>
    <property type="molecule type" value="Genomic_DNA"/>
</dbReference>
<organism evidence="7 8">
    <name type="scientific">Luteibacter rhizovicinus</name>
    <dbReference type="NCBI Taxonomy" id="242606"/>
    <lineage>
        <taxon>Bacteria</taxon>
        <taxon>Pseudomonadati</taxon>
        <taxon>Pseudomonadota</taxon>
        <taxon>Gammaproteobacteria</taxon>
        <taxon>Lysobacterales</taxon>
        <taxon>Rhodanobacteraceae</taxon>
        <taxon>Luteibacter</taxon>
    </lineage>
</organism>
<evidence type="ECO:0000256" key="5">
    <source>
        <dbReference type="ARBA" id="ARBA00023014"/>
    </source>
</evidence>
<protein>
    <submittedName>
        <fullName evidence="7">Glycolate oxidase iron-sulfur subunit</fullName>
    </submittedName>
</protein>
<dbReference type="SUPFAM" id="SSF46548">
    <property type="entry name" value="alpha-helical ferredoxin"/>
    <property type="match status" value="1"/>
</dbReference>
<keyword evidence="8" id="KW-1185">Reference proteome</keyword>
<dbReference type="GO" id="GO:0046872">
    <property type="term" value="F:metal ion binding"/>
    <property type="evidence" value="ECO:0007669"/>
    <property type="project" value="UniProtKB-KW"/>
</dbReference>
<sequence length="390" mass="40940">MCGLCLPQCPTYLLDAQEAESPRGRIAMAAALAKGTVSATPALRLHLDHCLGCMSCEKVCPAKVEYGELLVETRALLGPSQERPDTLIGVLKRPALYRGLRAVALIGTVRRGLARMGGWLPARSPWRVALGMLPRRNVVRGGSEPFASQGSRPSALLQEQAPARGHVALFPGCVASVEDAAAQVAAQRLLVAAGFTVSALPAFCCGAMDAHGGIAAGAETSAEAVRRAYVASGATTLVTATPGCLSTLRRALPGGVAQDVISLLARHADDLTFRPLTERVALHIPCTQTNIARSDADLRRLLARISGLDVATLPAQPTCCGAAGTHMLEFPERAATLRDMKLRQVTALATSRLLSSNVGCRLHLAAGMTPETAIPDLHPLILLAEQLESP</sequence>
<keyword evidence="1" id="KW-0004">4Fe-4S</keyword>
<evidence type="ECO:0000256" key="1">
    <source>
        <dbReference type="ARBA" id="ARBA00022485"/>
    </source>
</evidence>
<dbReference type="AlphaFoldDB" id="A0A4R3YHH9"/>
<evidence type="ECO:0000313" key="8">
    <source>
        <dbReference type="Proteomes" id="UP000295645"/>
    </source>
</evidence>
<dbReference type="Pfam" id="PF13183">
    <property type="entry name" value="Fer4_8"/>
    <property type="match status" value="1"/>
</dbReference>
<dbReference type="PROSITE" id="PS00198">
    <property type="entry name" value="4FE4S_FER_1"/>
    <property type="match status" value="1"/>
</dbReference>
<keyword evidence="2" id="KW-0479">Metal-binding</keyword>
<keyword evidence="4" id="KW-0408">Iron</keyword>
<dbReference type="InterPro" id="IPR017900">
    <property type="entry name" value="4Fe4S_Fe_S_CS"/>
</dbReference>
<keyword evidence="5" id="KW-0411">Iron-sulfur</keyword>
<dbReference type="GO" id="GO:0051539">
    <property type="term" value="F:4 iron, 4 sulfur cluster binding"/>
    <property type="evidence" value="ECO:0007669"/>
    <property type="project" value="UniProtKB-KW"/>
</dbReference>
<evidence type="ECO:0000256" key="3">
    <source>
        <dbReference type="ARBA" id="ARBA00022737"/>
    </source>
</evidence>
<gene>
    <name evidence="7" type="ORF">EC912_10856</name>
</gene>
<comment type="caution">
    <text evidence="7">The sequence shown here is derived from an EMBL/GenBank/DDBJ whole genome shotgun (WGS) entry which is preliminary data.</text>
</comment>
<dbReference type="GO" id="GO:0016491">
    <property type="term" value="F:oxidoreductase activity"/>
    <property type="evidence" value="ECO:0007669"/>
    <property type="project" value="UniProtKB-ARBA"/>
</dbReference>
<dbReference type="Pfam" id="PF02754">
    <property type="entry name" value="CCG"/>
    <property type="match status" value="2"/>
</dbReference>
<dbReference type="PANTHER" id="PTHR32479:SF17">
    <property type="entry name" value="GLYCOLATE OXIDASE IRON-SULFUR SUBUNIT"/>
    <property type="match status" value="1"/>
</dbReference>
<dbReference type="InterPro" id="IPR004017">
    <property type="entry name" value="Cys_rich_dom"/>
</dbReference>
<dbReference type="Gene3D" id="1.10.1060.10">
    <property type="entry name" value="Alpha-helical ferredoxin"/>
    <property type="match status" value="1"/>
</dbReference>
<name>A0A4R3YHH9_9GAMM</name>
<feature type="domain" description="4Fe-4S ferredoxin-type" evidence="6">
    <location>
        <begin position="41"/>
        <end position="69"/>
    </location>
</feature>
<evidence type="ECO:0000259" key="6">
    <source>
        <dbReference type="PROSITE" id="PS51379"/>
    </source>
</evidence>
<evidence type="ECO:0000256" key="2">
    <source>
        <dbReference type="ARBA" id="ARBA00022723"/>
    </source>
</evidence>
<dbReference type="InterPro" id="IPR009051">
    <property type="entry name" value="Helical_ferredxn"/>
</dbReference>
<dbReference type="PANTHER" id="PTHR32479">
    <property type="entry name" value="GLYCOLATE OXIDASE IRON-SULFUR SUBUNIT"/>
    <property type="match status" value="1"/>
</dbReference>
<dbReference type="Proteomes" id="UP000295645">
    <property type="component" value="Unassembled WGS sequence"/>
</dbReference>
<accession>A0A4R3YHH9</accession>
<proteinExistence type="predicted"/>